<evidence type="ECO:0000313" key="3">
    <source>
        <dbReference type="Proteomes" id="UP001501645"/>
    </source>
</evidence>
<gene>
    <name evidence="2" type="ORF">GCM10023351_20900</name>
</gene>
<accession>A0ABP9AA24</accession>
<organism evidence="2 3">
    <name type="scientific">Microbacterium gilvum</name>
    <dbReference type="NCBI Taxonomy" id="1336204"/>
    <lineage>
        <taxon>Bacteria</taxon>
        <taxon>Bacillati</taxon>
        <taxon>Actinomycetota</taxon>
        <taxon>Actinomycetes</taxon>
        <taxon>Micrococcales</taxon>
        <taxon>Microbacteriaceae</taxon>
        <taxon>Microbacterium</taxon>
    </lineage>
</organism>
<evidence type="ECO:0000256" key="1">
    <source>
        <dbReference type="SAM" id="SignalP"/>
    </source>
</evidence>
<proteinExistence type="predicted"/>
<dbReference type="Pfam" id="PF13416">
    <property type="entry name" value="SBP_bac_8"/>
    <property type="match status" value="1"/>
</dbReference>
<dbReference type="InterPro" id="IPR006059">
    <property type="entry name" value="SBP"/>
</dbReference>
<dbReference type="PANTHER" id="PTHR43649:SF12">
    <property type="entry name" value="DIACETYLCHITOBIOSE BINDING PROTEIN DASA"/>
    <property type="match status" value="1"/>
</dbReference>
<dbReference type="PANTHER" id="PTHR43649">
    <property type="entry name" value="ARABINOSE-BINDING PROTEIN-RELATED"/>
    <property type="match status" value="1"/>
</dbReference>
<feature type="chain" id="PRO_5047516709" evidence="1">
    <location>
        <begin position="31"/>
        <end position="557"/>
    </location>
</feature>
<dbReference type="SUPFAM" id="SSF53850">
    <property type="entry name" value="Periplasmic binding protein-like II"/>
    <property type="match status" value="1"/>
</dbReference>
<dbReference type="EMBL" id="BAABKO010000003">
    <property type="protein sequence ID" value="GAA4776114.1"/>
    <property type="molecule type" value="Genomic_DNA"/>
</dbReference>
<dbReference type="CDD" id="cd13583">
    <property type="entry name" value="PBP2_AlgQ_like_4"/>
    <property type="match status" value="1"/>
</dbReference>
<dbReference type="Gene3D" id="3.40.190.10">
    <property type="entry name" value="Periplasmic binding protein-like II"/>
    <property type="match status" value="2"/>
</dbReference>
<sequence>MQSMKRRTATRTAVLAATMAGALAIGGCSAGGDGETEIDVEAQSVGAMEEFAADEQFTATEPLEISMLWTDWPEVPVTDDWEVFDVIEERTGVALELTHVPFSDATEKRSLLISAGDAPTVIPLVYTGEEEPFVSSGAVLPISDYIEYMPNFRKYVEEWDLGEMIDRLKQSDGKYYMLPGLQEVSVPVFSMIIRKDVFDEVGAPAPETWEDLRTGLELIKEAYPDSTPLADGFEGQSMLNYAAHAFGTQAGWGFGDGTIWNEEAGELEYAGASEGYRDMVEFFHGLVEDGLLDTESFTAADAGGGAADVAEKMAADRVFAASGSNGTVNEFATALDETAGAGQYELVQIAPPGGEAGMLVEPRNFWNGFMLSADIAESPNFVATLQFLDWLYYNPDAREMLRWGVEGETYDKAADGTITLKPEYSYDDFNINPDGATDIKTDLGWANDVLAGSTESRALKESYNAPQFVEYIDTVLSTRTPRDPNPPAPLDEAELEQASLLSTPLSDAVRTATLQFILGDRDLSEWDAYVAELEAAGMTTYVDLIDGARERFAEQNG</sequence>
<protein>
    <submittedName>
        <fullName evidence="2">Extracellular solute-binding protein</fullName>
    </submittedName>
</protein>
<comment type="caution">
    <text evidence="2">The sequence shown here is derived from an EMBL/GenBank/DDBJ whole genome shotgun (WGS) entry which is preliminary data.</text>
</comment>
<keyword evidence="1" id="KW-0732">Signal</keyword>
<evidence type="ECO:0000313" key="2">
    <source>
        <dbReference type="EMBL" id="GAA4776114.1"/>
    </source>
</evidence>
<name>A0ABP9AA24_9MICO</name>
<dbReference type="Proteomes" id="UP001501645">
    <property type="component" value="Unassembled WGS sequence"/>
</dbReference>
<keyword evidence="3" id="KW-1185">Reference proteome</keyword>
<dbReference type="PROSITE" id="PS51257">
    <property type="entry name" value="PROKAR_LIPOPROTEIN"/>
    <property type="match status" value="1"/>
</dbReference>
<reference evidence="3" key="1">
    <citation type="journal article" date="2019" name="Int. J. Syst. Evol. Microbiol.">
        <title>The Global Catalogue of Microorganisms (GCM) 10K type strain sequencing project: providing services to taxonomists for standard genome sequencing and annotation.</title>
        <authorList>
            <consortium name="The Broad Institute Genomics Platform"/>
            <consortium name="The Broad Institute Genome Sequencing Center for Infectious Disease"/>
            <person name="Wu L."/>
            <person name="Ma J."/>
        </authorList>
    </citation>
    <scope>NUCLEOTIDE SEQUENCE [LARGE SCALE GENOMIC DNA]</scope>
    <source>
        <strain evidence="3">JCM 18537</strain>
    </source>
</reference>
<dbReference type="InterPro" id="IPR050490">
    <property type="entry name" value="Bact_solute-bd_prot1"/>
</dbReference>
<feature type="signal peptide" evidence="1">
    <location>
        <begin position="1"/>
        <end position="30"/>
    </location>
</feature>